<keyword evidence="8 12" id="KW-0472">Membrane</keyword>
<feature type="domain" description="EGF-like" evidence="13">
    <location>
        <begin position="129"/>
        <end position="167"/>
    </location>
</feature>
<dbReference type="PRINTS" id="PR00249">
    <property type="entry name" value="GPCRSECRETIN"/>
</dbReference>
<dbReference type="InterPro" id="IPR053066">
    <property type="entry name" value="ADGR_G7"/>
</dbReference>
<feature type="domain" description="GAIN-B" evidence="14">
    <location>
        <begin position="550"/>
        <end position="702"/>
    </location>
</feature>
<dbReference type="OrthoDB" id="283575at2759"/>
<organism evidence="16 17">
    <name type="scientific">Candidula unifasciata</name>
    <dbReference type="NCBI Taxonomy" id="100452"/>
    <lineage>
        <taxon>Eukaryota</taxon>
        <taxon>Metazoa</taxon>
        <taxon>Spiralia</taxon>
        <taxon>Lophotrochozoa</taxon>
        <taxon>Mollusca</taxon>
        <taxon>Gastropoda</taxon>
        <taxon>Heterobranchia</taxon>
        <taxon>Euthyneura</taxon>
        <taxon>Panpulmonata</taxon>
        <taxon>Eupulmonata</taxon>
        <taxon>Stylommatophora</taxon>
        <taxon>Helicina</taxon>
        <taxon>Helicoidea</taxon>
        <taxon>Geomitridae</taxon>
        <taxon>Candidula</taxon>
    </lineage>
</organism>
<feature type="non-terminal residue" evidence="16">
    <location>
        <position position="1"/>
    </location>
</feature>
<feature type="domain" description="G-protein coupled receptors family 2 profile 2" evidence="15">
    <location>
        <begin position="712"/>
        <end position="942"/>
    </location>
</feature>
<evidence type="ECO:0000256" key="12">
    <source>
        <dbReference type="SAM" id="Phobius"/>
    </source>
</evidence>
<feature type="compositionally biased region" description="Basic and acidic residues" evidence="11">
    <location>
        <begin position="1026"/>
        <end position="1036"/>
    </location>
</feature>
<dbReference type="Pfam" id="PF01825">
    <property type="entry name" value="GPS"/>
    <property type="match status" value="1"/>
</dbReference>
<evidence type="ECO:0000256" key="9">
    <source>
        <dbReference type="ARBA" id="ARBA00023157"/>
    </source>
</evidence>
<feature type="domain" description="EGF-like" evidence="13">
    <location>
        <begin position="205"/>
        <end position="247"/>
    </location>
</feature>
<dbReference type="SMART" id="SM00179">
    <property type="entry name" value="EGF_CA"/>
    <property type="match status" value="4"/>
</dbReference>
<protein>
    <submittedName>
        <fullName evidence="16">Uncharacterized protein</fullName>
    </submittedName>
</protein>
<dbReference type="SUPFAM" id="SSF81321">
    <property type="entry name" value="Family A G protein-coupled receptor-like"/>
    <property type="match status" value="1"/>
</dbReference>
<dbReference type="PROSITE" id="PS50261">
    <property type="entry name" value="G_PROTEIN_RECEP_F2_4"/>
    <property type="match status" value="1"/>
</dbReference>
<evidence type="ECO:0000259" key="13">
    <source>
        <dbReference type="PROSITE" id="PS50026"/>
    </source>
</evidence>
<dbReference type="SMART" id="SM00181">
    <property type="entry name" value="EGF"/>
    <property type="match status" value="9"/>
</dbReference>
<feature type="region of interest" description="Disordered" evidence="11">
    <location>
        <begin position="969"/>
        <end position="1082"/>
    </location>
</feature>
<keyword evidence="5 12" id="KW-0812">Transmembrane</keyword>
<feature type="compositionally biased region" description="Polar residues" evidence="11">
    <location>
        <begin position="1037"/>
        <end position="1048"/>
    </location>
</feature>
<dbReference type="GO" id="GO:0007166">
    <property type="term" value="P:cell surface receptor signaling pathway"/>
    <property type="evidence" value="ECO:0007669"/>
    <property type="project" value="InterPro"/>
</dbReference>
<dbReference type="AlphaFoldDB" id="A0A8S3ZNR1"/>
<dbReference type="SUPFAM" id="SSF57196">
    <property type="entry name" value="EGF/Laminin"/>
    <property type="match status" value="3"/>
</dbReference>
<dbReference type="GO" id="GO:0004930">
    <property type="term" value="F:G protein-coupled receptor activity"/>
    <property type="evidence" value="ECO:0007669"/>
    <property type="project" value="InterPro"/>
</dbReference>
<gene>
    <name evidence="16" type="ORF">CUNI_LOCUS16731</name>
</gene>
<dbReference type="Gene3D" id="1.20.1070.10">
    <property type="entry name" value="Rhodopsin 7-helix transmembrane proteins"/>
    <property type="match status" value="1"/>
</dbReference>
<dbReference type="InterPro" id="IPR000832">
    <property type="entry name" value="GPCR_2_secretin-like"/>
</dbReference>
<keyword evidence="4 10" id="KW-0245">EGF-like domain</keyword>
<dbReference type="InterPro" id="IPR000742">
    <property type="entry name" value="EGF"/>
</dbReference>
<evidence type="ECO:0000259" key="15">
    <source>
        <dbReference type="PROSITE" id="PS50261"/>
    </source>
</evidence>
<evidence type="ECO:0000256" key="6">
    <source>
        <dbReference type="ARBA" id="ARBA00022737"/>
    </source>
</evidence>
<comment type="caution">
    <text evidence="10">Lacks conserved residue(s) required for the propagation of feature annotation.</text>
</comment>
<dbReference type="PANTHER" id="PTHR47767">
    <property type="entry name" value="ADHESION G PROTEIN-COUPLED RECEPTOR G7"/>
    <property type="match status" value="1"/>
</dbReference>
<dbReference type="InterPro" id="IPR057244">
    <property type="entry name" value="GAIN_B"/>
</dbReference>
<dbReference type="Pfam" id="PF00008">
    <property type="entry name" value="EGF"/>
    <property type="match status" value="1"/>
</dbReference>
<keyword evidence="7 12" id="KW-1133">Transmembrane helix</keyword>
<evidence type="ECO:0000313" key="16">
    <source>
        <dbReference type="EMBL" id="CAG5131173.1"/>
    </source>
</evidence>
<feature type="disulfide bond" evidence="10">
    <location>
        <begin position="172"/>
        <end position="182"/>
    </location>
</feature>
<evidence type="ECO:0000256" key="2">
    <source>
        <dbReference type="ARBA" id="ARBA00004236"/>
    </source>
</evidence>
<proteinExistence type="predicted"/>
<dbReference type="PROSITE" id="PS50026">
    <property type="entry name" value="EGF_3"/>
    <property type="match status" value="6"/>
</dbReference>
<dbReference type="Gene3D" id="2.10.25.10">
    <property type="entry name" value="Laminin"/>
    <property type="match status" value="7"/>
</dbReference>
<feature type="transmembrane region" description="Helical" evidence="12">
    <location>
        <begin position="856"/>
        <end position="881"/>
    </location>
</feature>
<evidence type="ECO:0000313" key="17">
    <source>
        <dbReference type="Proteomes" id="UP000678393"/>
    </source>
</evidence>
<evidence type="ECO:0000256" key="7">
    <source>
        <dbReference type="ARBA" id="ARBA00022989"/>
    </source>
</evidence>
<dbReference type="EMBL" id="CAJHNH020004513">
    <property type="protein sequence ID" value="CAG5131173.1"/>
    <property type="molecule type" value="Genomic_DNA"/>
</dbReference>
<evidence type="ECO:0000256" key="3">
    <source>
        <dbReference type="ARBA" id="ARBA00022475"/>
    </source>
</evidence>
<dbReference type="PROSITE" id="PS00022">
    <property type="entry name" value="EGF_1"/>
    <property type="match status" value="6"/>
</dbReference>
<accession>A0A8S3ZNR1</accession>
<feature type="disulfide bond" evidence="10">
    <location>
        <begin position="52"/>
        <end position="61"/>
    </location>
</feature>
<feature type="transmembrane region" description="Helical" evidence="12">
    <location>
        <begin position="893"/>
        <end position="912"/>
    </location>
</feature>
<feature type="transmembrane region" description="Helical" evidence="12">
    <location>
        <begin position="780"/>
        <end position="804"/>
    </location>
</feature>
<feature type="compositionally biased region" description="Low complexity" evidence="11">
    <location>
        <begin position="982"/>
        <end position="994"/>
    </location>
</feature>
<feature type="domain" description="EGF-like" evidence="13">
    <location>
        <begin position="84"/>
        <end position="128"/>
    </location>
</feature>
<name>A0A8S3ZNR1_9EUPU</name>
<dbReference type="PROSITE" id="PS01186">
    <property type="entry name" value="EGF_2"/>
    <property type="match status" value="5"/>
</dbReference>
<reference evidence="16" key="1">
    <citation type="submission" date="2021-04" db="EMBL/GenBank/DDBJ databases">
        <authorList>
            <consortium name="Molecular Ecology Group"/>
        </authorList>
    </citation>
    <scope>NUCLEOTIDE SEQUENCE</scope>
</reference>
<dbReference type="Proteomes" id="UP000678393">
    <property type="component" value="Unassembled WGS sequence"/>
</dbReference>
<evidence type="ECO:0000256" key="11">
    <source>
        <dbReference type="SAM" id="MobiDB-lite"/>
    </source>
</evidence>
<dbReference type="FunFam" id="2.10.25.10:FF:000095">
    <property type="entry name" value="Notch, isoform B"/>
    <property type="match status" value="1"/>
</dbReference>
<feature type="disulfide bond" evidence="10">
    <location>
        <begin position="118"/>
        <end position="127"/>
    </location>
</feature>
<evidence type="ECO:0000259" key="14">
    <source>
        <dbReference type="PROSITE" id="PS50221"/>
    </source>
</evidence>
<evidence type="ECO:0000256" key="1">
    <source>
        <dbReference type="ARBA" id="ARBA00004141"/>
    </source>
</evidence>
<dbReference type="SMART" id="SM00303">
    <property type="entry name" value="GPS"/>
    <property type="match status" value="1"/>
</dbReference>
<feature type="transmembrane region" description="Helical" evidence="12">
    <location>
        <begin position="714"/>
        <end position="737"/>
    </location>
</feature>
<feature type="disulfide bond" evidence="10">
    <location>
        <begin position="237"/>
        <end position="246"/>
    </location>
</feature>
<dbReference type="InterPro" id="IPR001881">
    <property type="entry name" value="EGF-like_Ca-bd_dom"/>
</dbReference>
<feature type="disulfide bond" evidence="10">
    <location>
        <begin position="275"/>
        <end position="284"/>
    </location>
</feature>
<keyword evidence="9 10" id="KW-1015">Disulfide bond</keyword>
<dbReference type="GO" id="GO:0005886">
    <property type="term" value="C:plasma membrane"/>
    <property type="evidence" value="ECO:0007669"/>
    <property type="project" value="UniProtKB-SubCell"/>
</dbReference>
<sequence length="1082" mass="119978">CKFTGHQTYTCSCLSESYYGFNCQYFNQCLDQPCQNSGTCLALDDGSYRCDCPSGFTGDKCQHVSGDQYKCECLVGYYGDRCENMNACLLENEPCSYQGTCIPVGDSFTCAVSFTSVCPPVATGDRCKYLDPCYLQPCLSSGNCTNGPIPGTYVCQCLPGFHGNECQHKNHCFGVNCNNGQCKLDSAQNIRCECRNGFYGQNCDRFDVCLTSPCKNQGTCTSTGPTVDKRNMSRCICQDGYYMDDCSAFNPCSRHECQNGASCQNVSQENFTCQCQENWLGELCQVESPCAPRKDPCRNGGDSTTYMPDISVNPVIILSNRCQVVDLQAPGPTTQASIETYSLQCECKKGFTGKNCQINDPCISSPCVHGDCQVDGDSGDDDADDLSVLDSVQYVCSCYQNFTGRQCELPVNSCANVQCLNGGHCRDGMCLCPSGFTDEAMRNLQSLLDDTSDPTRLTVEQVLNFTDQLVDLYNHTLRDPKYAWTAFCVLGNLAKVNVSVCEVAESTNKVNTRLREFLDNYTSEVRLDDISGQINITSPELHVKAVAVRKLLEGGNDTVLFQPYVTDNNTLAEINLEIRIPSEVLANLTNESTDTRMQFVGYKRSQLFVPAEGFSASSFLHSQPVISATLKGREIRNLTRPVEIHLFNTTVGRNYTCVFWDTDASMWSSAGLTMRNHDSEGITCTSSHLTSFAILLNVNEEQTISQKHELILTYLTYIGCAISTSCLLFTIITYAMFKCLNNEKSGKILLQLCTALLLLNVTFLAATVDACLTVGMLLHYFVLASLMWMLAEAVEMYQALVTVFSKYERLYLVKRCLLAWGIPVIIVAITAGVSSGSYYDEKDKRNFCFLTSKSTVAYYTSLVAPSCAILLVNIFVFIMVARVILKPNFQIRGAFTVMFLLGITWVFGPLAINEAQTAFSYLFCICNSLQGFLIFVFRCLFNPEAKMAWMQLLYMGTLKRKRGPIKSVYTDSTSKGDNRRASSSNTSGFLGSSTARTTVSKSGNGFHPHPHQLHTTNGWHPNINGLKRDKTQKEGTESLSSRDFSSFPEQKRKLSSEESPPVKRHSLTNESTETLQDEQTHF</sequence>
<feature type="transmembrane region" description="Helical" evidence="12">
    <location>
        <begin position="918"/>
        <end position="941"/>
    </location>
</feature>
<feature type="disulfide bond" evidence="10">
    <location>
        <begin position="194"/>
        <end position="203"/>
    </location>
</feature>
<keyword evidence="6" id="KW-0677">Repeat</keyword>
<feature type="transmembrane region" description="Helical" evidence="12">
    <location>
        <begin position="816"/>
        <end position="836"/>
    </location>
</feature>
<evidence type="ECO:0000256" key="4">
    <source>
        <dbReference type="ARBA" id="ARBA00022536"/>
    </source>
</evidence>
<dbReference type="InterPro" id="IPR017981">
    <property type="entry name" value="GPCR_2-like_7TM"/>
</dbReference>
<comment type="subcellular location">
    <subcellularLocation>
        <location evidence="2">Cell membrane</location>
    </subcellularLocation>
    <subcellularLocation>
        <location evidence="1">Membrane</location>
        <topology evidence="1">Multi-pass membrane protein</topology>
    </subcellularLocation>
</comment>
<dbReference type="GO" id="GO:0005509">
    <property type="term" value="F:calcium ion binding"/>
    <property type="evidence" value="ECO:0007669"/>
    <property type="project" value="InterPro"/>
</dbReference>
<feature type="disulfide bond" evidence="10">
    <location>
        <begin position="157"/>
        <end position="166"/>
    </location>
</feature>
<dbReference type="PROSITE" id="PS50221">
    <property type="entry name" value="GAIN_B"/>
    <property type="match status" value="1"/>
</dbReference>
<keyword evidence="3" id="KW-1003">Cell membrane</keyword>
<dbReference type="CDD" id="cd15040">
    <property type="entry name" value="7tmB2_Adhesion"/>
    <property type="match status" value="1"/>
</dbReference>
<dbReference type="InterPro" id="IPR000203">
    <property type="entry name" value="GPS"/>
</dbReference>
<feature type="domain" description="EGF-like" evidence="13">
    <location>
        <begin position="25"/>
        <end position="62"/>
    </location>
</feature>
<feature type="domain" description="EGF-like" evidence="13">
    <location>
        <begin position="168"/>
        <end position="204"/>
    </location>
</feature>
<evidence type="ECO:0000256" key="8">
    <source>
        <dbReference type="ARBA" id="ARBA00023136"/>
    </source>
</evidence>
<feature type="domain" description="EGF-like" evidence="13">
    <location>
        <begin position="248"/>
        <end position="285"/>
    </location>
</feature>
<evidence type="ECO:0000256" key="10">
    <source>
        <dbReference type="PROSITE-ProRule" id="PRU00076"/>
    </source>
</evidence>
<comment type="caution">
    <text evidence="16">The sequence shown here is derived from an EMBL/GenBank/DDBJ whole genome shotgun (WGS) entry which is preliminary data.</text>
</comment>
<dbReference type="Pfam" id="PF00002">
    <property type="entry name" value="7tm_2"/>
    <property type="match status" value="1"/>
</dbReference>
<evidence type="ECO:0000256" key="5">
    <source>
        <dbReference type="ARBA" id="ARBA00022692"/>
    </source>
</evidence>
<feature type="transmembrane region" description="Helical" evidence="12">
    <location>
        <begin position="749"/>
        <end position="768"/>
    </location>
</feature>
<feature type="disulfide bond" evidence="10">
    <location>
        <begin position="138"/>
        <end position="155"/>
    </location>
</feature>
<dbReference type="PANTHER" id="PTHR47767:SF1">
    <property type="entry name" value="ADHESION G PROTEIN-COUPLED RECEPTOR G7"/>
    <property type="match status" value="1"/>
</dbReference>
<dbReference type="CDD" id="cd00054">
    <property type="entry name" value="EGF_CA"/>
    <property type="match status" value="2"/>
</dbReference>
<keyword evidence="17" id="KW-1185">Reference proteome</keyword>